<organism evidence="2 3">
    <name type="scientific">Streptosporangium subroseum</name>
    <dbReference type="NCBI Taxonomy" id="106412"/>
    <lineage>
        <taxon>Bacteria</taxon>
        <taxon>Bacillati</taxon>
        <taxon>Actinomycetota</taxon>
        <taxon>Actinomycetes</taxon>
        <taxon>Streptosporangiales</taxon>
        <taxon>Streptosporangiaceae</taxon>
        <taxon>Streptosporangium</taxon>
    </lineage>
</organism>
<dbReference type="InterPro" id="IPR028994">
    <property type="entry name" value="Integrin_alpha_N"/>
</dbReference>
<dbReference type="OrthoDB" id="9815928at2"/>
<keyword evidence="3" id="KW-1185">Reference proteome</keyword>
<proteinExistence type="predicted"/>
<dbReference type="EMBL" id="FZOD01000024">
    <property type="protein sequence ID" value="SNT10617.1"/>
    <property type="molecule type" value="Genomic_DNA"/>
</dbReference>
<evidence type="ECO:0000313" key="3">
    <source>
        <dbReference type="Proteomes" id="UP000198282"/>
    </source>
</evidence>
<dbReference type="AlphaFoldDB" id="A0A239JXD6"/>
<evidence type="ECO:0000313" key="2">
    <source>
        <dbReference type="EMBL" id="SNT10617.1"/>
    </source>
</evidence>
<sequence>MHTLTGMATPPQRLGAGGALYVRNRSTGELFGYPHRPGAIDPGSYGAPVRIGTGFLPGVAPVLAAGDFRGDGGLELLCGLPDGREVLLSPTESFTAADLPPAASERAPATQAVVVRSGKGRPEQVLRAAPDGTVRLSAASAPGEGEPLTTIDPGAVLLGMGDVTGTGRPDLLLRRPDGGVSAWEYPGTSSGGLWHDLGARFDDAVVVAATDVSGDGLVDLLAVGGDGELLVFPHSGVFWPQDPAVTFFFPVPVAVGVDAFDVIG</sequence>
<dbReference type="Proteomes" id="UP000198282">
    <property type="component" value="Unassembled WGS sequence"/>
</dbReference>
<name>A0A239JXD6_9ACTN</name>
<evidence type="ECO:0000256" key="1">
    <source>
        <dbReference type="ARBA" id="ARBA00022729"/>
    </source>
</evidence>
<dbReference type="Pfam" id="PF13517">
    <property type="entry name" value="FG-GAP_3"/>
    <property type="match status" value="1"/>
</dbReference>
<keyword evidence="1" id="KW-0732">Signal</keyword>
<evidence type="ECO:0008006" key="4">
    <source>
        <dbReference type="Google" id="ProtNLM"/>
    </source>
</evidence>
<accession>A0A239JXD6</accession>
<dbReference type="SUPFAM" id="SSF69318">
    <property type="entry name" value="Integrin alpha N-terminal domain"/>
    <property type="match status" value="1"/>
</dbReference>
<gene>
    <name evidence="2" type="ORF">SAMN05216276_102489</name>
</gene>
<protein>
    <recommendedName>
        <fullName evidence="4">Repeat domain-containing protein</fullName>
    </recommendedName>
</protein>
<dbReference type="InterPro" id="IPR013517">
    <property type="entry name" value="FG-GAP"/>
</dbReference>
<dbReference type="RefSeq" id="WP_143653328.1">
    <property type="nucleotide sequence ID" value="NZ_FZOD01000024.1"/>
</dbReference>
<reference evidence="2 3" key="1">
    <citation type="submission" date="2017-06" db="EMBL/GenBank/DDBJ databases">
        <authorList>
            <person name="Kim H.J."/>
            <person name="Triplett B.A."/>
        </authorList>
    </citation>
    <scope>NUCLEOTIDE SEQUENCE [LARGE SCALE GENOMIC DNA]</scope>
    <source>
        <strain evidence="2 3">CGMCC 4.2132</strain>
    </source>
</reference>